<evidence type="ECO:0000313" key="4">
    <source>
        <dbReference type="Proteomes" id="UP000646365"/>
    </source>
</evidence>
<sequence>MSAAYSEPEHRGYYIEELKVGMTAYFSRAITDDDVVSFSQLSGDTNPVHLDEGYAATTPFQGRIVHGFLSASLISAAIALQLPGPGSIYLSQNLSFKAPVRIGDMVEARVTVQELIPERGRVVLATVCSVGNQVVIEGEALVRAPSRPVAVA</sequence>
<dbReference type="Pfam" id="PF01575">
    <property type="entry name" value="MaoC_dehydratas"/>
    <property type="match status" value="1"/>
</dbReference>
<accession>A0A8J2YR51</accession>
<reference evidence="3" key="1">
    <citation type="journal article" date="2014" name="Int. J. Syst. Evol. Microbiol.">
        <title>Complete genome sequence of Corynebacterium casei LMG S-19264T (=DSM 44701T), isolated from a smear-ripened cheese.</title>
        <authorList>
            <consortium name="US DOE Joint Genome Institute (JGI-PGF)"/>
            <person name="Walter F."/>
            <person name="Albersmeier A."/>
            <person name="Kalinowski J."/>
            <person name="Ruckert C."/>
        </authorList>
    </citation>
    <scope>NUCLEOTIDE SEQUENCE</scope>
    <source>
        <strain evidence="3">CGMCC 1.15725</strain>
    </source>
</reference>
<dbReference type="CDD" id="cd03449">
    <property type="entry name" value="R_hydratase"/>
    <property type="match status" value="1"/>
</dbReference>
<comment type="caution">
    <text evidence="3">The sequence shown here is derived from an EMBL/GenBank/DDBJ whole genome shotgun (WGS) entry which is preliminary data.</text>
</comment>
<keyword evidence="4" id="KW-1185">Reference proteome</keyword>
<dbReference type="InterPro" id="IPR050965">
    <property type="entry name" value="UPF0336/Enoyl-CoA_hydratase"/>
</dbReference>
<evidence type="ECO:0000256" key="1">
    <source>
        <dbReference type="ARBA" id="ARBA00023239"/>
    </source>
</evidence>
<dbReference type="SUPFAM" id="SSF54637">
    <property type="entry name" value="Thioesterase/thiol ester dehydrase-isomerase"/>
    <property type="match status" value="1"/>
</dbReference>
<dbReference type="Gene3D" id="3.10.129.10">
    <property type="entry name" value="Hotdog Thioesterase"/>
    <property type="match status" value="1"/>
</dbReference>
<name>A0A8J2YR51_9PROT</name>
<evidence type="ECO:0000259" key="2">
    <source>
        <dbReference type="Pfam" id="PF01575"/>
    </source>
</evidence>
<dbReference type="GO" id="GO:0006633">
    <property type="term" value="P:fatty acid biosynthetic process"/>
    <property type="evidence" value="ECO:0007669"/>
    <property type="project" value="TreeGrafter"/>
</dbReference>
<dbReference type="Proteomes" id="UP000646365">
    <property type="component" value="Unassembled WGS sequence"/>
</dbReference>
<dbReference type="FunFam" id="3.10.129.10:FF:000042">
    <property type="entry name" value="MaoC domain protein dehydratase"/>
    <property type="match status" value="1"/>
</dbReference>
<dbReference type="AlphaFoldDB" id="A0A8J2YR51"/>
<keyword evidence="1" id="KW-0456">Lyase</keyword>
<evidence type="ECO:0000313" key="3">
    <source>
        <dbReference type="EMBL" id="GGF08342.1"/>
    </source>
</evidence>
<dbReference type="GO" id="GO:0019171">
    <property type="term" value="F:(3R)-hydroxyacyl-[acyl-carrier-protein] dehydratase activity"/>
    <property type="evidence" value="ECO:0007669"/>
    <property type="project" value="TreeGrafter"/>
</dbReference>
<reference evidence="3" key="2">
    <citation type="submission" date="2020-09" db="EMBL/GenBank/DDBJ databases">
        <authorList>
            <person name="Sun Q."/>
            <person name="Zhou Y."/>
        </authorList>
    </citation>
    <scope>NUCLEOTIDE SEQUENCE</scope>
    <source>
        <strain evidence="3">CGMCC 1.15725</strain>
    </source>
</reference>
<dbReference type="PANTHER" id="PTHR43437">
    <property type="entry name" value="HYDROXYACYL-THIOESTER DEHYDRATASE TYPE 2, MITOCHONDRIAL-RELATED"/>
    <property type="match status" value="1"/>
</dbReference>
<dbReference type="PANTHER" id="PTHR43437:SF3">
    <property type="entry name" value="HYDROXYACYL-THIOESTER DEHYDRATASE TYPE 2, MITOCHONDRIAL"/>
    <property type="match status" value="1"/>
</dbReference>
<feature type="domain" description="MaoC-like" evidence="2">
    <location>
        <begin position="27"/>
        <end position="120"/>
    </location>
</feature>
<dbReference type="InterPro" id="IPR002539">
    <property type="entry name" value="MaoC-like_dom"/>
</dbReference>
<dbReference type="InterPro" id="IPR029069">
    <property type="entry name" value="HotDog_dom_sf"/>
</dbReference>
<organism evidence="3 4">
    <name type="scientific">Aliidongia dinghuensis</name>
    <dbReference type="NCBI Taxonomy" id="1867774"/>
    <lineage>
        <taxon>Bacteria</taxon>
        <taxon>Pseudomonadati</taxon>
        <taxon>Pseudomonadota</taxon>
        <taxon>Alphaproteobacteria</taxon>
        <taxon>Rhodospirillales</taxon>
        <taxon>Dongiaceae</taxon>
        <taxon>Aliidongia</taxon>
    </lineage>
</organism>
<gene>
    <name evidence="3" type="primary">phaJ</name>
    <name evidence="3" type="ORF">GCM10011611_12200</name>
</gene>
<protein>
    <submittedName>
        <fullName evidence="3">(R)-specific enoyl-CoA hydratase</fullName>
    </submittedName>
</protein>
<dbReference type="EMBL" id="BMJQ01000003">
    <property type="protein sequence ID" value="GGF08342.1"/>
    <property type="molecule type" value="Genomic_DNA"/>
</dbReference>
<proteinExistence type="predicted"/>